<evidence type="ECO:0000313" key="3">
    <source>
        <dbReference type="Proteomes" id="UP000219439"/>
    </source>
</evidence>
<dbReference type="SUPFAM" id="SSF55486">
    <property type="entry name" value="Metalloproteases ('zincins'), catalytic domain"/>
    <property type="match status" value="1"/>
</dbReference>
<feature type="compositionally biased region" description="Low complexity" evidence="1">
    <location>
        <begin position="209"/>
        <end position="219"/>
    </location>
</feature>
<accession>A0A285PJ37</accession>
<reference evidence="2 3" key="1">
    <citation type="submission" date="2017-09" db="EMBL/GenBank/DDBJ databases">
        <authorList>
            <person name="Ehlers B."/>
            <person name="Leendertz F.H."/>
        </authorList>
    </citation>
    <scope>NUCLEOTIDE SEQUENCE [LARGE SCALE GENOMIC DNA]</scope>
    <source>
        <strain evidence="2 3">DSM 18289</strain>
    </source>
</reference>
<evidence type="ECO:0000256" key="1">
    <source>
        <dbReference type="SAM" id="MobiDB-lite"/>
    </source>
</evidence>
<name>A0A285PJ37_9HYPH</name>
<protein>
    <submittedName>
        <fullName evidence="2">Uncharacterized protein</fullName>
    </submittedName>
</protein>
<dbReference type="AlphaFoldDB" id="A0A285PJ37"/>
<dbReference type="Proteomes" id="UP000219439">
    <property type="component" value="Unassembled WGS sequence"/>
</dbReference>
<dbReference type="RefSeq" id="WP_141401314.1">
    <property type="nucleotide sequence ID" value="NZ_OBEL01000007.1"/>
</dbReference>
<proteinExistence type="predicted"/>
<organism evidence="2 3">
    <name type="scientific">Cohaesibacter gelatinilyticus</name>
    <dbReference type="NCBI Taxonomy" id="372072"/>
    <lineage>
        <taxon>Bacteria</taxon>
        <taxon>Pseudomonadati</taxon>
        <taxon>Pseudomonadota</taxon>
        <taxon>Alphaproteobacteria</taxon>
        <taxon>Hyphomicrobiales</taxon>
        <taxon>Cohaesibacteraceae</taxon>
    </lineage>
</organism>
<dbReference type="OrthoDB" id="8736221at2"/>
<sequence length="427" mass="46847">MKVHSILKYTFNLSIISSAFFIQLFSHVNADSTFKLKTGAYKQTVMSDGSVTKGMKEATKLITQRQYSDDYECSVELKPNGSLKYDNKIPEALYSANDMKRVRALPYHVVFVRNVLFCGKPVPEGTTWGGCGSVGRKGIALTRGSTSRLGKKIAHEFGHNAGFNGHSPDHRHIMSPTASTGMNKSHCKVFASGISGQVLAVTEPSAENSKSSPDSPQPSQKEKSPFEQLFESEWSDGIPLDQVNRLTPDDIEKTRSLILEGKTQYYSKAIFVLALRGTSADKELLFQILQKPLAKMETDEEYDIREAKLSLPNALGMLTAKTNDNQLVQRLASYVFMGLNHPTELQHLLGSYDGVTDDATSFAENSGVGLALAGNLGKQYLNTLPQTFSSSPNKNFSGRNMGSYFGLLNAINKGTVEKGLKGYLEGR</sequence>
<feature type="region of interest" description="Disordered" evidence="1">
    <location>
        <begin position="202"/>
        <end position="227"/>
    </location>
</feature>
<dbReference type="EMBL" id="OBEL01000007">
    <property type="protein sequence ID" value="SNZ21293.1"/>
    <property type="molecule type" value="Genomic_DNA"/>
</dbReference>
<gene>
    <name evidence="2" type="ORF">SAMN06265368_4410</name>
</gene>
<evidence type="ECO:0000313" key="2">
    <source>
        <dbReference type="EMBL" id="SNZ21293.1"/>
    </source>
</evidence>
<keyword evidence="3" id="KW-1185">Reference proteome</keyword>